<organism evidence="1 2">
    <name type="scientific">Helicobacter macacae MIT 99-5501</name>
    <dbReference type="NCBI Taxonomy" id="1357400"/>
    <lineage>
        <taxon>Bacteria</taxon>
        <taxon>Pseudomonadati</taxon>
        <taxon>Campylobacterota</taxon>
        <taxon>Epsilonproteobacteria</taxon>
        <taxon>Campylobacterales</taxon>
        <taxon>Helicobacteraceae</taxon>
        <taxon>Helicobacter</taxon>
    </lineage>
</organism>
<accession>V8CCW2</accession>
<name>V8CCW2_9HELI</name>
<keyword evidence="2" id="KW-1185">Reference proteome</keyword>
<dbReference type="EMBL" id="AZJI01000001">
    <property type="protein sequence ID" value="ETD25263.1"/>
    <property type="molecule type" value="Genomic_DNA"/>
</dbReference>
<dbReference type="HOGENOM" id="CLU_026212_4_0_7"/>
<evidence type="ECO:0008006" key="3">
    <source>
        <dbReference type="Google" id="ProtNLM"/>
    </source>
</evidence>
<dbReference type="OrthoDB" id="5319509at2"/>
<evidence type="ECO:0000313" key="1">
    <source>
        <dbReference type="EMBL" id="ETD25263.1"/>
    </source>
</evidence>
<evidence type="ECO:0000313" key="2">
    <source>
        <dbReference type="Proteomes" id="UP000018731"/>
    </source>
</evidence>
<dbReference type="PRINTS" id="PR01776">
    <property type="entry name" value="HPOMPFAMILY"/>
</dbReference>
<sequence>MAKVKSDGVYYGLVAGYKHFFTPYLGLRSYVNFDVLHTKFSEQGSSMRANLFTYGVNVDFLGNFLSTSVVDFGGFVGLWLGGNTWQGKDIDAQIDSGKQLADMVRALPNASIKTHFGKSAFDVAINLGLRTNIAKYHGIELAAKVPFLSTEIVNLQASVEQESLGLQATLKHTWNFTARYAFSF</sequence>
<reference evidence="1 2" key="1">
    <citation type="journal article" date="2014" name="Genome Announc.">
        <title>Draft genome sequences of six enterohepatic helicobacter species isolated from humans and one from rhesus macaques.</title>
        <authorList>
            <person name="Shen Z."/>
            <person name="Sheh A."/>
            <person name="Young S.K."/>
            <person name="Abouelliel A."/>
            <person name="Ward D.V."/>
            <person name="Earl A.M."/>
            <person name="Fox J.G."/>
        </authorList>
    </citation>
    <scope>NUCLEOTIDE SEQUENCE [LARGE SCALE GENOMIC DNA]</scope>
    <source>
        <strain evidence="1 2">MIT 99-5501</strain>
    </source>
</reference>
<dbReference type="RefSeq" id="WP_023927328.1">
    <property type="nucleotide sequence ID" value="NZ_KI669454.1"/>
</dbReference>
<dbReference type="Pfam" id="PF01856">
    <property type="entry name" value="HP_OMP"/>
    <property type="match status" value="1"/>
</dbReference>
<proteinExistence type="predicted"/>
<dbReference type="InterPro" id="IPR002718">
    <property type="entry name" value="OMP_Helicobacter"/>
</dbReference>
<comment type="caution">
    <text evidence="1">The sequence shown here is derived from an EMBL/GenBank/DDBJ whole genome shotgun (WGS) entry which is preliminary data.</text>
</comment>
<dbReference type="PATRIC" id="fig|1357400.3.peg.825"/>
<dbReference type="Proteomes" id="UP000018731">
    <property type="component" value="Unassembled WGS sequence"/>
</dbReference>
<gene>
    <name evidence="1" type="ORF">HMPREF2086_00603</name>
</gene>
<dbReference type="AlphaFoldDB" id="V8CCW2"/>
<protein>
    <recommendedName>
        <fullName evidence="3">Outer membrane protein beta-barrel domain-containing protein</fullName>
    </recommendedName>
</protein>